<dbReference type="RefSeq" id="WP_244150343.1">
    <property type="nucleotide sequence ID" value="NZ_FOTO01000007.1"/>
</dbReference>
<sequence>MNMERSVSEYSQGEEIANSITHAIAAGMSIAALVVLIARAVSQGDAWHVVSFSIFGATLILLYMASTLYHAIPLPRAKRILKTLDHSAIFLLIAGTYTPFMLVNLRETVGWTVFGVVWLLAVAGVVLKCCFVYRFKRLSLTIYLGMGWLCILIGRDMYATLSGASLIFLALGGLAYTLGVIFYVWDRLPYNHAIWHLFVITGSTMHFFSVLNTLPS</sequence>
<feature type="transmembrane region" description="Helical" evidence="8">
    <location>
        <begin position="84"/>
        <end position="103"/>
    </location>
</feature>
<evidence type="ECO:0000256" key="5">
    <source>
        <dbReference type="ARBA" id="ARBA00022989"/>
    </source>
</evidence>
<dbReference type="Proteomes" id="UP000199581">
    <property type="component" value="Unassembled WGS sequence"/>
</dbReference>
<evidence type="ECO:0000256" key="3">
    <source>
        <dbReference type="ARBA" id="ARBA00022475"/>
    </source>
</evidence>
<dbReference type="Pfam" id="PF03006">
    <property type="entry name" value="HlyIII"/>
    <property type="match status" value="1"/>
</dbReference>
<evidence type="ECO:0000256" key="7">
    <source>
        <dbReference type="PIRSR" id="PIRSR604254-1"/>
    </source>
</evidence>
<organism evidence="9 10">
    <name type="scientific">Desulfomicrobium norvegicum (strain DSM 1741 / NCIMB 8310)</name>
    <name type="common">Desulfovibrio baculatus (strain Norway 4)</name>
    <name type="synonym">Desulfovibrio desulfuricans (strain Norway 4)</name>
    <dbReference type="NCBI Taxonomy" id="52561"/>
    <lineage>
        <taxon>Bacteria</taxon>
        <taxon>Pseudomonadati</taxon>
        <taxon>Thermodesulfobacteriota</taxon>
        <taxon>Desulfovibrionia</taxon>
        <taxon>Desulfovibrionales</taxon>
        <taxon>Desulfomicrobiaceae</taxon>
        <taxon>Desulfomicrobium</taxon>
    </lineage>
</organism>
<dbReference type="PANTHER" id="PTHR20855:SF3">
    <property type="entry name" value="LD03007P"/>
    <property type="match status" value="1"/>
</dbReference>
<feature type="binding site" evidence="7">
    <location>
        <position position="196"/>
    </location>
    <ligand>
        <name>Zn(2+)</name>
        <dbReference type="ChEBI" id="CHEBI:29105"/>
    </ligand>
</feature>
<dbReference type="InterPro" id="IPR004254">
    <property type="entry name" value="AdipoR/HlyIII-related"/>
</dbReference>
<keyword evidence="10" id="KW-1185">Reference proteome</keyword>
<evidence type="ECO:0000313" key="10">
    <source>
        <dbReference type="Proteomes" id="UP000199581"/>
    </source>
</evidence>
<dbReference type="NCBIfam" id="TIGR01065">
    <property type="entry name" value="hlyIII"/>
    <property type="match status" value="1"/>
</dbReference>
<dbReference type="GO" id="GO:0046872">
    <property type="term" value="F:metal ion binding"/>
    <property type="evidence" value="ECO:0007669"/>
    <property type="project" value="UniProtKB-KW"/>
</dbReference>
<comment type="caution">
    <text evidence="9">The sequence shown here is derived from an EMBL/GenBank/DDBJ whole genome shotgun (WGS) entry which is preliminary data.</text>
</comment>
<evidence type="ECO:0000256" key="6">
    <source>
        <dbReference type="ARBA" id="ARBA00023136"/>
    </source>
</evidence>
<dbReference type="GO" id="GO:0005886">
    <property type="term" value="C:plasma membrane"/>
    <property type="evidence" value="ECO:0007669"/>
    <property type="project" value="UniProtKB-SubCell"/>
</dbReference>
<feature type="transmembrane region" description="Helical" evidence="8">
    <location>
        <begin position="47"/>
        <end position="72"/>
    </location>
</feature>
<protein>
    <submittedName>
        <fullName evidence="9">Hemolysin III</fullName>
    </submittedName>
</protein>
<feature type="binding site" evidence="7">
    <location>
        <position position="192"/>
    </location>
    <ligand>
        <name>Zn(2+)</name>
        <dbReference type="ChEBI" id="CHEBI:29105"/>
    </ligand>
</feature>
<keyword evidence="7" id="KW-0479">Metal-binding</keyword>
<name>A0A8G2C3F6_DESNO</name>
<feature type="transmembrane region" description="Helical" evidence="8">
    <location>
        <begin position="20"/>
        <end position="41"/>
    </location>
</feature>
<feature type="transmembrane region" description="Helical" evidence="8">
    <location>
        <begin position="109"/>
        <end position="133"/>
    </location>
</feature>
<keyword evidence="3" id="KW-1003">Cell membrane</keyword>
<dbReference type="InterPro" id="IPR005744">
    <property type="entry name" value="Hy-lIII"/>
</dbReference>
<evidence type="ECO:0000313" key="9">
    <source>
        <dbReference type="EMBL" id="SFL81875.1"/>
    </source>
</evidence>
<evidence type="ECO:0000256" key="1">
    <source>
        <dbReference type="ARBA" id="ARBA00004651"/>
    </source>
</evidence>
<dbReference type="GO" id="GO:0140911">
    <property type="term" value="F:pore-forming activity"/>
    <property type="evidence" value="ECO:0007669"/>
    <property type="project" value="InterPro"/>
</dbReference>
<evidence type="ECO:0000256" key="4">
    <source>
        <dbReference type="ARBA" id="ARBA00022692"/>
    </source>
</evidence>
<comment type="similarity">
    <text evidence="2">Belongs to the UPF0073 (Hly-III) family.</text>
</comment>
<dbReference type="PANTHER" id="PTHR20855">
    <property type="entry name" value="ADIPOR/PROGESTIN RECEPTOR-RELATED"/>
    <property type="match status" value="1"/>
</dbReference>
<feature type="binding site" evidence="7">
    <location>
        <position position="70"/>
    </location>
    <ligand>
        <name>Zn(2+)</name>
        <dbReference type="ChEBI" id="CHEBI:29105"/>
    </ligand>
</feature>
<comment type="subcellular location">
    <subcellularLocation>
        <location evidence="1">Cell membrane</location>
        <topology evidence="1">Multi-pass membrane protein</topology>
    </subcellularLocation>
</comment>
<reference evidence="9 10" key="1">
    <citation type="submission" date="2016-10" db="EMBL/GenBank/DDBJ databases">
        <authorList>
            <person name="Varghese N."/>
            <person name="Submissions S."/>
        </authorList>
    </citation>
    <scope>NUCLEOTIDE SEQUENCE [LARGE SCALE GENOMIC DNA]</scope>
    <source>
        <strain evidence="9 10">DSM 1741</strain>
    </source>
</reference>
<keyword evidence="5 8" id="KW-1133">Transmembrane helix</keyword>
<evidence type="ECO:0000256" key="2">
    <source>
        <dbReference type="ARBA" id="ARBA00008488"/>
    </source>
</evidence>
<feature type="transmembrane region" description="Helical" evidence="8">
    <location>
        <begin position="192"/>
        <end position="211"/>
    </location>
</feature>
<feature type="transmembrane region" description="Helical" evidence="8">
    <location>
        <begin position="140"/>
        <end position="158"/>
    </location>
</feature>
<keyword evidence="4 8" id="KW-0812">Transmembrane</keyword>
<gene>
    <name evidence="9" type="ORF">SAMN05421830_1077</name>
</gene>
<keyword evidence="7" id="KW-0862">Zinc</keyword>
<keyword evidence="6 8" id="KW-0472">Membrane</keyword>
<evidence type="ECO:0000256" key="8">
    <source>
        <dbReference type="SAM" id="Phobius"/>
    </source>
</evidence>
<dbReference type="AlphaFoldDB" id="A0A8G2C3F6"/>
<accession>A0A8G2C3F6</accession>
<feature type="transmembrane region" description="Helical" evidence="8">
    <location>
        <begin position="164"/>
        <end position="185"/>
    </location>
</feature>
<dbReference type="EMBL" id="FOTO01000007">
    <property type="protein sequence ID" value="SFL81875.1"/>
    <property type="molecule type" value="Genomic_DNA"/>
</dbReference>
<proteinExistence type="inferred from homology"/>